<reference evidence="1" key="1">
    <citation type="submission" date="2013-07" db="EMBL/GenBank/DDBJ databases">
        <title>The genome of an arbuscular mycorrhizal fungus provides insights into the evolution of the oldest plant symbiosis.</title>
        <authorList>
            <consortium name="DOE Joint Genome Institute"/>
            <person name="Tisserant E."/>
            <person name="Malbreil M."/>
            <person name="Kuo A."/>
            <person name="Kohler A."/>
            <person name="Symeonidi A."/>
            <person name="Balestrini R."/>
            <person name="Charron P."/>
            <person name="Duensing N."/>
            <person name="Frei-dit-Frey N."/>
            <person name="Gianinazzi-Pearson V."/>
            <person name="Gilbert B."/>
            <person name="Handa Y."/>
            <person name="Hijri M."/>
            <person name="Kaul R."/>
            <person name="Kawaguchi M."/>
            <person name="Krajinski F."/>
            <person name="Lammers P."/>
            <person name="Lapierre D."/>
            <person name="Masclaux F.G."/>
            <person name="Murat C."/>
            <person name="Morin E."/>
            <person name="Ndikumana S."/>
            <person name="Pagni M."/>
            <person name="Petitpierre D."/>
            <person name="Requena N."/>
            <person name="Rosikiewicz P."/>
            <person name="Riley R."/>
            <person name="Saito K."/>
            <person name="San Clemente H."/>
            <person name="Shapiro H."/>
            <person name="van Tuinen D."/>
            <person name="Becard G."/>
            <person name="Bonfante P."/>
            <person name="Paszkowski U."/>
            <person name="Shachar-Hill Y."/>
            <person name="Young J.P."/>
            <person name="Sanders I.R."/>
            <person name="Henrissat B."/>
            <person name="Rensing S.A."/>
            <person name="Grigoriev I.V."/>
            <person name="Corradi N."/>
            <person name="Roux C."/>
            <person name="Martin F."/>
        </authorList>
    </citation>
    <scope>NUCLEOTIDE SEQUENCE</scope>
    <source>
        <strain evidence="1">DAOM 197198</strain>
    </source>
</reference>
<gene>
    <name evidence="1" type="ORF">GLOINDRAFT_32985</name>
</gene>
<dbReference type="EMBL" id="KI290437">
    <property type="protein sequence ID" value="ESA07367.1"/>
    <property type="molecule type" value="Genomic_DNA"/>
</dbReference>
<proteinExistence type="predicted"/>
<sequence>MKLNIFLENGILHIQWKGKKKEYNVPENEPEIVYHPKSCYTNDKNDGISKELDELDELDDCII</sequence>
<organism evidence="1">
    <name type="scientific">Rhizophagus irregularis (strain DAOM 181602 / DAOM 197198 / MUCL 43194)</name>
    <name type="common">Arbuscular mycorrhizal fungus</name>
    <name type="synonym">Glomus intraradices</name>
    <dbReference type="NCBI Taxonomy" id="747089"/>
    <lineage>
        <taxon>Eukaryota</taxon>
        <taxon>Fungi</taxon>
        <taxon>Fungi incertae sedis</taxon>
        <taxon>Mucoromycota</taxon>
        <taxon>Glomeromycotina</taxon>
        <taxon>Glomeromycetes</taxon>
        <taxon>Glomerales</taxon>
        <taxon>Glomeraceae</taxon>
        <taxon>Rhizophagus</taxon>
    </lineage>
</organism>
<accession>U9TIT9</accession>
<dbReference type="AlphaFoldDB" id="U9TIT9"/>
<evidence type="ECO:0000313" key="1">
    <source>
        <dbReference type="EMBL" id="ESA07367.1"/>
    </source>
</evidence>
<dbReference type="HOGENOM" id="CLU_2886930_0_0_1"/>
<protein>
    <submittedName>
        <fullName evidence="1">Uncharacterized protein</fullName>
    </submittedName>
</protein>
<name>U9TIT9_RHIID</name>